<evidence type="ECO:0000259" key="1">
    <source>
        <dbReference type="Pfam" id="PF00582"/>
    </source>
</evidence>
<feature type="domain" description="UspA" evidence="1">
    <location>
        <begin position="7"/>
        <end position="143"/>
    </location>
</feature>
<dbReference type="EMBL" id="JAGSOH010000089">
    <property type="protein sequence ID" value="MBR7829540.1"/>
    <property type="molecule type" value="Genomic_DNA"/>
</dbReference>
<protein>
    <submittedName>
        <fullName evidence="2">Universal stress protein</fullName>
    </submittedName>
</protein>
<dbReference type="InterPro" id="IPR006016">
    <property type="entry name" value="UspA"/>
</dbReference>
<dbReference type="AlphaFoldDB" id="A0A941EFD0"/>
<evidence type="ECO:0000313" key="3">
    <source>
        <dbReference type="Proteomes" id="UP000676325"/>
    </source>
</evidence>
<proteinExistence type="predicted"/>
<dbReference type="Gene3D" id="3.40.50.12370">
    <property type="match status" value="1"/>
</dbReference>
<dbReference type="Pfam" id="PF00582">
    <property type="entry name" value="Usp"/>
    <property type="match status" value="1"/>
</dbReference>
<dbReference type="Proteomes" id="UP000676325">
    <property type="component" value="Unassembled WGS sequence"/>
</dbReference>
<dbReference type="CDD" id="cd00293">
    <property type="entry name" value="USP-like"/>
    <property type="match status" value="1"/>
</dbReference>
<sequence length="159" mass="17132">MSRIIGRVVVGVSGSPRNLHALRHAVELARSYDATLIAVHAVGPARSRRRLIRRRAVPWQQAASIVVRTAFDDGLGGLPRDVDCVLLAAPGGPGPSLLAVADRANDVLVLGATRRRGGLRRRFRARVAEYCVTRADCSVLTVPPPPLAAVDRRRVKLLA</sequence>
<evidence type="ECO:0000313" key="2">
    <source>
        <dbReference type="EMBL" id="MBR7829540.1"/>
    </source>
</evidence>
<gene>
    <name evidence="2" type="ORF">KDK95_24760</name>
</gene>
<organism evidence="2 3">
    <name type="scientific">Actinospica acidithermotolerans</name>
    <dbReference type="NCBI Taxonomy" id="2828514"/>
    <lineage>
        <taxon>Bacteria</taxon>
        <taxon>Bacillati</taxon>
        <taxon>Actinomycetota</taxon>
        <taxon>Actinomycetes</taxon>
        <taxon>Catenulisporales</taxon>
        <taxon>Actinospicaceae</taxon>
        <taxon>Actinospica</taxon>
    </lineage>
</organism>
<name>A0A941EFD0_9ACTN</name>
<dbReference type="RefSeq" id="WP_212520673.1">
    <property type="nucleotide sequence ID" value="NZ_JAGSOH010000089.1"/>
</dbReference>
<keyword evidence="3" id="KW-1185">Reference proteome</keyword>
<comment type="caution">
    <text evidence="2">The sequence shown here is derived from an EMBL/GenBank/DDBJ whole genome shotgun (WGS) entry which is preliminary data.</text>
</comment>
<dbReference type="SUPFAM" id="SSF52402">
    <property type="entry name" value="Adenine nucleotide alpha hydrolases-like"/>
    <property type="match status" value="1"/>
</dbReference>
<accession>A0A941EFD0</accession>
<reference evidence="2" key="1">
    <citation type="submission" date="2021-04" db="EMBL/GenBank/DDBJ databases">
        <title>Genome based classification of Actinospica acidithermotolerans sp. nov., an actinobacterium isolated from an Indonesian hot spring.</title>
        <authorList>
            <person name="Kusuma A.B."/>
            <person name="Putra K.E."/>
            <person name="Nafisah S."/>
            <person name="Loh J."/>
            <person name="Nouioui I."/>
            <person name="Goodfellow M."/>
        </authorList>
    </citation>
    <scope>NUCLEOTIDE SEQUENCE</scope>
    <source>
        <strain evidence="2">MGRD01-02</strain>
    </source>
</reference>